<evidence type="ECO:0008006" key="5">
    <source>
        <dbReference type="Google" id="ProtNLM"/>
    </source>
</evidence>
<feature type="transmembrane region" description="Helical" evidence="2">
    <location>
        <begin position="6"/>
        <end position="30"/>
    </location>
</feature>
<sequence length="123" mass="13386">MRYTVWAGQLLPFLIVAGALAVVMGLFAWLASVIRRRGLAGSGFRAAMASYEEAFRVTAHDAHYEIQAQAQTQSPAAAPGDLWRPARDTAGGAGRARRPGRRSGVRRRLGAWRRRAARGRSSP</sequence>
<name>A0ABW6MQ46_9ACTN</name>
<gene>
    <name evidence="3" type="ORF">ACFYQT_06720</name>
</gene>
<keyword evidence="2" id="KW-0472">Membrane</keyword>
<keyword evidence="2" id="KW-0812">Transmembrane</keyword>
<dbReference type="RefSeq" id="WP_362047620.1">
    <property type="nucleotide sequence ID" value="NZ_JBEXVS010000035.1"/>
</dbReference>
<feature type="compositionally biased region" description="Basic residues" evidence="1">
    <location>
        <begin position="95"/>
        <end position="123"/>
    </location>
</feature>
<feature type="region of interest" description="Disordered" evidence="1">
    <location>
        <begin position="68"/>
        <end position="123"/>
    </location>
</feature>
<reference evidence="3 4" key="1">
    <citation type="submission" date="2024-10" db="EMBL/GenBank/DDBJ databases">
        <title>The Natural Products Discovery Center: Release of the First 8490 Sequenced Strains for Exploring Actinobacteria Biosynthetic Diversity.</title>
        <authorList>
            <person name="Kalkreuter E."/>
            <person name="Kautsar S.A."/>
            <person name="Yang D."/>
            <person name="Bader C.D."/>
            <person name="Teijaro C.N."/>
            <person name="Fluegel L."/>
            <person name="Davis C.M."/>
            <person name="Simpson J.R."/>
            <person name="Lauterbach L."/>
            <person name="Steele A.D."/>
            <person name="Gui C."/>
            <person name="Meng S."/>
            <person name="Li G."/>
            <person name="Viehrig K."/>
            <person name="Ye F."/>
            <person name="Su P."/>
            <person name="Kiefer A.F."/>
            <person name="Nichols A."/>
            <person name="Cepeda A.J."/>
            <person name="Yan W."/>
            <person name="Fan B."/>
            <person name="Jiang Y."/>
            <person name="Adhikari A."/>
            <person name="Zheng C.-J."/>
            <person name="Schuster L."/>
            <person name="Cowan T.M."/>
            <person name="Smanski M.J."/>
            <person name="Chevrette M.G."/>
            <person name="De Carvalho L.P.S."/>
            <person name="Shen B."/>
        </authorList>
    </citation>
    <scope>NUCLEOTIDE SEQUENCE [LARGE SCALE GENOMIC DNA]</scope>
    <source>
        <strain evidence="3 4">NPDC005497</strain>
    </source>
</reference>
<evidence type="ECO:0000256" key="1">
    <source>
        <dbReference type="SAM" id="MobiDB-lite"/>
    </source>
</evidence>
<evidence type="ECO:0000313" key="3">
    <source>
        <dbReference type="EMBL" id="MFF0003135.1"/>
    </source>
</evidence>
<accession>A0ABW6MQ46</accession>
<keyword evidence="4" id="KW-1185">Reference proteome</keyword>
<dbReference type="EMBL" id="JBIAJP010000001">
    <property type="protein sequence ID" value="MFF0003135.1"/>
    <property type="molecule type" value="Genomic_DNA"/>
</dbReference>
<evidence type="ECO:0000313" key="4">
    <source>
        <dbReference type="Proteomes" id="UP001601422"/>
    </source>
</evidence>
<proteinExistence type="predicted"/>
<dbReference type="Proteomes" id="UP001601422">
    <property type="component" value="Unassembled WGS sequence"/>
</dbReference>
<protein>
    <recommendedName>
        <fullName evidence="5">Secreted protein</fullName>
    </recommendedName>
</protein>
<feature type="compositionally biased region" description="Low complexity" evidence="1">
    <location>
        <begin position="68"/>
        <end position="79"/>
    </location>
</feature>
<evidence type="ECO:0000256" key="2">
    <source>
        <dbReference type="SAM" id="Phobius"/>
    </source>
</evidence>
<keyword evidence="2" id="KW-1133">Transmembrane helix</keyword>
<comment type="caution">
    <text evidence="3">The sequence shown here is derived from an EMBL/GenBank/DDBJ whole genome shotgun (WGS) entry which is preliminary data.</text>
</comment>
<organism evidence="3 4">
    <name type="scientific">Streptomyces tibetensis</name>
    <dbReference type="NCBI Taxonomy" id="2382123"/>
    <lineage>
        <taxon>Bacteria</taxon>
        <taxon>Bacillati</taxon>
        <taxon>Actinomycetota</taxon>
        <taxon>Actinomycetes</taxon>
        <taxon>Kitasatosporales</taxon>
        <taxon>Streptomycetaceae</taxon>
        <taxon>Streptomyces</taxon>
    </lineage>
</organism>